<dbReference type="PROSITE" id="PS50181">
    <property type="entry name" value="FBOX"/>
    <property type="match status" value="1"/>
</dbReference>
<dbReference type="CDD" id="cd09917">
    <property type="entry name" value="F-box_SF"/>
    <property type="match status" value="1"/>
</dbReference>
<dbReference type="SUPFAM" id="SSF81383">
    <property type="entry name" value="F-box domain"/>
    <property type="match status" value="1"/>
</dbReference>
<dbReference type="AlphaFoldDB" id="A0A816LKS3"/>
<accession>A0A816LKS3</accession>
<proteinExistence type="predicted"/>
<keyword evidence="5" id="KW-1185">Reference proteome</keyword>
<feature type="domain" description="F-box" evidence="1">
    <location>
        <begin position="278"/>
        <end position="327"/>
    </location>
</feature>
<comment type="caution">
    <text evidence="2">The sequence shown here is derived from an EMBL/GenBank/DDBJ whole genome shotgun (WGS) entry which is preliminary data.</text>
</comment>
<dbReference type="EMBL" id="CAJNRF010000059">
    <property type="protein sequence ID" value="CAF1933925.1"/>
    <property type="molecule type" value="Genomic_DNA"/>
</dbReference>
<dbReference type="InterPro" id="IPR001810">
    <property type="entry name" value="F-box_dom"/>
</dbReference>
<protein>
    <recommendedName>
        <fullName evidence="1">F-box domain-containing protein</fullName>
    </recommendedName>
</protein>
<dbReference type="EMBL" id="CAJOBG010005157">
    <property type="protein sequence ID" value="CAF4141693.1"/>
    <property type="molecule type" value="Genomic_DNA"/>
</dbReference>
<sequence length="386" mass="44524">MNIVKGVTYRCKYNVGSPSCDLYGDFIVDCTGGNSSSTKWLNEGFDLIVPSEQMYYGCGSVTFIGERFKTGDPMIDSITMGGCTVNVPTRNTGMHVSPMRTIKTANENSSGILSALICHCVNSEFPPNDSYENLLEWTKTHLPSEYYVMLKSTKVLGPLVPYRRAINQRKFLKSLGNKWPQNYILLGDALYTFNPQYGQGMTHPCRLVREFNKIFNTNYHQLKDISYIFNRRASSISEECWLISTANDWKIPTLKLIQGHSYIYRNKQNRFDKITTSKSALESLPNELLLIIFSYLSSFDLCQTFLYLNNARTQHLLTSIRRSFNTNLMHYDQLHLWLNSNQNHRNRFTNLIDTVVFNDSYASRTLLENWKRLSMKPINTMCSVHR</sequence>
<reference evidence="2" key="1">
    <citation type="submission" date="2021-02" db="EMBL/GenBank/DDBJ databases">
        <authorList>
            <person name="Nowell W R."/>
        </authorList>
    </citation>
    <scope>NUCLEOTIDE SEQUENCE</scope>
</reference>
<gene>
    <name evidence="3" type="ORF">OVN521_LOCUS23106</name>
    <name evidence="2" type="ORF">WKI299_LOCUS1037</name>
</gene>
<dbReference type="Proteomes" id="UP000663866">
    <property type="component" value="Unassembled WGS sequence"/>
</dbReference>
<evidence type="ECO:0000313" key="3">
    <source>
        <dbReference type="EMBL" id="CAF4141693.1"/>
    </source>
</evidence>
<evidence type="ECO:0000259" key="1">
    <source>
        <dbReference type="PROSITE" id="PS50181"/>
    </source>
</evidence>
<dbReference type="InterPro" id="IPR036047">
    <property type="entry name" value="F-box-like_dom_sf"/>
</dbReference>
<organism evidence="2 4">
    <name type="scientific">Rotaria magnacalcarata</name>
    <dbReference type="NCBI Taxonomy" id="392030"/>
    <lineage>
        <taxon>Eukaryota</taxon>
        <taxon>Metazoa</taxon>
        <taxon>Spiralia</taxon>
        <taxon>Gnathifera</taxon>
        <taxon>Rotifera</taxon>
        <taxon>Eurotatoria</taxon>
        <taxon>Bdelloidea</taxon>
        <taxon>Philodinida</taxon>
        <taxon>Philodinidae</taxon>
        <taxon>Rotaria</taxon>
    </lineage>
</organism>
<dbReference type="InterPro" id="IPR036188">
    <property type="entry name" value="FAD/NAD-bd_sf"/>
</dbReference>
<dbReference type="Proteomes" id="UP000663856">
    <property type="component" value="Unassembled WGS sequence"/>
</dbReference>
<evidence type="ECO:0000313" key="4">
    <source>
        <dbReference type="Proteomes" id="UP000663856"/>
    </source>
</evidence>
<dbReference type="SUPFAM" id="SSF51905">
    <property type="entry name" value="FAD/NAD(P)-binding domain"/>
    <property type="match status" value="1"/>
</dbReference>
<evidence type="ECO:0000313" key="5">
    <source>
        <dbReference type="Proteomes" id="UP000663866"/>
    </source>
</evidence>
<evidence type="ECO:0000313" key="2">
    <source>
        <dbReference type="EMBL" id="CAF1933925.1"/>
    </source>
</evidence>
<name>A0A816LKS3_9BILA</name>